<dbReference type="EMBL" id="CP091512">
    <property type="protein sequence ID" value="UOO93021.1"/>
    <property type="molecule type" value="Genomic_DNA"/>
</dbReference>
<keyword evidence="2" id="KW-0378">Hydrolase</keyword>
<dbReference type="InterPro" id="IPR017208">
    <property type="entry name" value="UCP037442_abhydr"/>
</dbReference>
<gene>
    <name evidence="2" type="ORF">LVJ81_03000</name>
</gene>
<feature type="domain" description="Serine aminopeptidase S33" evidence="1">
    <location>
        <begin position="30"/>
        <end position="252"/>
    </location>
</feature>
<evidence type="ECO:0000313" key="2">
    <source>
        <dbReference type="EMBL" id="UOO93021.1"/>
    </source>
</evidence>
<dbReference type="SUPFAM" id="SSF53474">
    <property type="entry name" value="alpha/beta-Hydrolases"/>
    <property type="match status" value="1"/>
</dbReference>
<proteinExistence type="predicted"/>
<reference evidence="2" key="1">
    <citation type="submission" date="2021-12" db="EMBL/GenBank/DDBJ databases">
        <authorList>
            <person name="Veyrier F.J."/>
        </authorList>
    </citation>
    <scope>NUCLEOTIDE SEQUENCE</scope>
    <source>
        <strain evidence="2">SAG 1488-6</strain>
    </source>
</reference>
<evidence type="ECO:0000259" key="1">
    <source>
        <dbReference type="Pfam" id="PF12146"/>
    </source>
</evidence>
<dbReference type="InterPro" id="IPR029058">
    <property type="entry name" value="AB_hydrolase_fold"/>
</dbReference>
<dbReference type="Proteomes" id="UP000832034">
    <property type="component" value="Chromosome"/>
</dbReference>
<dbReference type="GO" id="GO:0016787">
    <property type="term" value="F:hydrolase activity"/>
    <property type="evidence" value="ECO:0007669"/>
    <property type="project" value="UniProtKB-KW"/>
</dbReference>
<protein>
    <submittedName>
        <fullName evidence="2">Alpha/beta fold hydrolase</fullName>
    </submittedName>
</protein>
<evidence type="ECO:0000313" key="3">
    <source>
        <dbReference type="Proteomes" id="UP000832034"/>
    </source>
</evidence>
<reference evidence="2" key="2">
    <citation type="journal article" date="2022" name="Res Sq">
        <title>Evolution of multicellular longitudinally dividing oral cavity symbionts (Neisseriaceae).</title>
        <authorList>
            <person name="Nyongesa S."/>
            <person name="Weber P."/>
            <person name="Bernet E."/>
            <person name="Pullido F."/>
            <person name="Nieckarz M."/>
            <person name="Delaby M."/>
            <person name="Nieves C."/>
            <person name="Viehboeck T."/>
            <person name="Krause N."/>
            <person name="Rivera-Millot A."/>
            <person name="Nakamura A."/>
            <person name="Vischer N."/>
            <person name="VanNieuwenhze M."/>
            <person name="Brun Y."/>
            <person name="Cava F."/>
            <person name="Bulgheresi S."/>
            <person name="Veyrier F."/>
        </authorList>
    </citation>
    <scope>NUCLEOTIDE SEQUENCE</scope>
    <source>
        <strain evidence="2">SAG 1488-6</strain>
    </source>
</reference>
<dbReference type="Gene3D" id="3.40.50.1820">
    <property type="entry name" value="alpha/beta hydrolase"/>
    <property type="match status" value="1"/>
</dbReference>
<sequence length="286" mass="31677">MNPQTVSIALPNGQNLSGTLFHRADIRFNQAIVICSGTGFLQTYYAAFATWLAAQGYTVLTFDYDGIGPSLQGDLKHCSVGLQDWGTRDIPAAVDFLLAHTGLPQALLIGHSAGSQMLGVMPNHAKIAKVIAIAGSTGHLANMRPEFARKANFLFTVYMPLSNLVFGYAKLKAIKWGEDLPRHVARQWAQWCKNGHYVRTAIDRGDIEHDFHTQITQPITVIHAEDDDIANAANVAEFLSTFPNAIKTTRCLNPQTYGFKHIGHNHILRPSHQKLWDIVLQEIQLL</sequence>
<organism evidence="2 3">
    <name type="scientific">Vitreoscilla stercoraria</name>
    <dbReference type="NCBI Taxonomy" id="61"/>
    <lineage>
        <taxon>Bacteria</taxon>
        <taxon>Pseudomonadati</taxon>
        <taxon>Pseudomonadota</taxon>
        <taxon>Betaproteobacteria</taxon>
        <taxon>Neisseriales</taxon>
        <taxon>Neisseriaceae</taxon>
        <taxon>Vitreoscilla</taxon>
    </lineage>
</organism>
<dbReference type="InterPro" id="IPR022742">
    <property type="entry name" value="Hydrolase_4"/>
</dbReference>
<dbReference type="RefSeq" id="WP_019958059.1">
    <property type="nucleotide sequence ID" value="NZ_CP091512.1"/>
</dbReference>
<dbReference type="PIRSF" id="PIRSF037442">
    <property type="entry name" value="UCP037442_abhydr"/>
    <property type="match status" value="1"/>
</dbReference>
<keyword evidence="3" id="KW-1185">Reference proteome</keyword>
<accession>A0ABY4ECK4</accession>
<name>A0ABY4ECK4_VITST</name>
<dbReference type="Pfam" id="PF12146">
    <property type="entry name" value="Hydrolase_4"/>
    <property type="match status" value="1"/>
</dbReference>